<feature type="domain" description="Integrase catalytic" evidence="1">
    <location>
        <begin position="1"/>
        <end position="89"/>
    </location>
</feature>
<accession>A0A2N8ZI30</accession>
<evidence type="ECO:0000313" key="3">
    <source>
        <dbReference type="Proteomes" id="UP000235828"/>
    </source>
</evidence>
<dbReference type="AlphaFoldDB" id="A0A2N8ZI30"/>
<name>A0A2N8ZI30_9VIBR</name>
<evidence type="ECO:0000259" key="1">
    <source>
        <dbReference type="PROSITE" id="PS50994"/>
    </source>
</evidence>
<reference evidence="2 3" key="1">
    <citation type="submission" date="2017-10" db="EMBL/GenBank/DDBJ databases">
        <authorList>
            <person name="Banno H."/>
            <person name="Chua N.-H."/>
        </authorList>
    </citation>
    <scope>NUCLEOTIDE SEQUENCE [LARGE SCALE GENOMIC DNA]</scope>
    <source>
        <strain evidence="2">Vibrio tapetis CECT4600</strain>
    </source>
</reference>
<dbReference type="SUPFAM" id="SSF53098">
    <property type="entry name" value="Ribonuclease H-like"/>
    <property type="match status" value="1"/>
</dbReference>
<dbReference type="InterPro" id="IPR012337">
    <property type="entry name" value="RNaseH-like_sf"/>
</dbReference>
<dbReference type="InterPro" id="IPR001584">
    <property type="entry name" value="Integrase_cat-core"/>
</dbReference>
<sequence>MQQPPKKYGFKPKACRPYRAKIKGKVERFNSYLKSSFITSLAATLKQHGLEFTVDVANGHIGAWLETVAHQRIHGTTDAKPQVLLRKSALLFKHCLACHSHQACG</sequence>
<dbReference type="GO" id="GO:0015074">
    <property type="term" value="P:DNA integration"/>
    <property type="evidence" value="ECO:0007669"/>
    <property type="project" value="InterPro"/>
</dbReference>
<dbReference type="PROSITE" id="PS50994">
    <property type="entry name" value="INTEGRASE"/>
    <property type="match status" value="1"/>
</dbReference>
<gene>
    <name evidence="2" type="ORF">VTAP4600_A3601</name>
</gene>
<evidence type="ECO:0000313" key="2">
    <source>
        <dbReference type="EMBL" id="SON51548.1"/>
    </source>
</evidence>
<organism evidence="2 3">
    <name type="scientific">Vibrio tapetis subsp. tapetis</name>
    <dbReference type="NCBI Taxonomy" id="1671868"/>
    <lineage>
        <taxon>Bacteria</taxon>
        <taxon>Pseudomonadati</taxon>
        <taxon>Pseudomonadota</taxon>
        <taxon>Gammaproteobacteria</taxon>
        <taxon>Vibrionales</taxon>
        <taxon>Vibrionaceae</taxon>
        <taxon>Vibrio</taxon>
    </lineage>
</organism>
<dbReference type="EMBL" id="LT960611">
    <property type="protein sequence ID" value="SON51548.1"/>
    <property type="molecule type" value="Genomic_DNA"/>
</dbReference>
<proteinExistence type="predicted"/>
<dbReference type="Proteomes" id="UP000235828">
    <property type="component" value="Chromosome A"/>
</dbReference>
<dbReference type="PANTHER" id="PTHR35004:SF6">
    <property type="entry name" value="TRANSPOSASE"/>
    <property type="match status" value="1"/>
</dbReference>
<protein>
    <recommendedName>
        <fullName evidence="1">Integrase catalytic domain-containing protein</fullName>
    </recommendedName>
</protein>
<dbReference type="KEGG" id="vta:A3601"/>
<keyword evidence="3" id="KW-1185">Reference proteome</keyword>
<dbReference type="PANTHER" id="PTHR35004">
    <property type="entry name" value="TRANSPOSASE RV3428C-RELATED"/>
    <property type="match status" value="1"/>
</dbReference>